<dbReference type="PANTHER" id="PTHR42999:SF1">
    <property type="entry name" value="PENTAPEPTIDE REPEAT-CONTAINING PROTEIN"/>
    <property type="match status" value="1"/>
</dbReference>
<dbReference type="InterPro" id="IPR052949">
    <property type="entry name" value="PA_immunity-related"/>
</dbReference>
<accession>A0A433MIV0</accession>
<proteinExistence type="predicted"/>
<reference evidence="2 3" key="1">
    <citation type="submission" date="2018-12" db="EMBL/GenBank/DDBJ databases">
        <title>The genome sequences of Variovorax guangxiensis DSM 27352.</title>
        <authorList>
            <person name="Gao J."/>
            <person name="Sun J."/>
        </authorList>
    </citation>
    <scope>NUCLEOTIDE SEQUENCE [LARGE SCALE GENOMIC DNA]</scope>
    <source>
        <strain evidence="2 3">DSM 27352</strain>
    </source>
</reference>
<evidence type="ECO:0000313" key="1">
    <source>
        <dbReference type="EMBL" id="MBB4220906.1"/>
    </source>
</evidence>
<dbReference type="RefSeq" id="WP_126021851.1">
    <property type="nucleotide sequence ID" value="NZ_JACIFZ010000002.1"/>
</dbReference>
<name>A0A433MIV0_9BURK</name>
<dbReference type="Proteomes" id="UP000281118">
    <property type="component" value="Unassembled WGS sequence"/>
</dbReference>
<dbReference type="Pfam" id="PF13599">
    <property type="entry name" value="Pentapeptide_4"/>
    <property type="match status" value="1"/>
</dbReference>
<dbReference type="EMBL" id="RXFT01000004">
    <property type="protein sequence ID" value="RUR67692.1"/>
    <property type="molecule type" value="Genomic_DNA"/>
</dbReference>
<gene>
    <name evidence="2" type="ORF">EJP67_11570</name>
    <name evidence="1" type="ORF">GGD71_001666</name>
</gene>
<dbReference type="Proteomes" id="UP000524450">
    <property type="component" value="Unassembled WGS sequence"/>
</dbReference>
<dbReference type="PANTHER" id="PTHR42999">
    <property type="entry name" value="ANTIBIOTIC RESISTANCE PROTEIN MCBG"/>
    <property type="match status" value="1"/>
</dbReference>
<dbReference type="SUPFAM" id="SSF141571">
    <property type="entry name" value="Pentapeptide repeat-like"/>
    <property type="match status" value="1"/>
</dbReference>
<dbReference type="InterPro" id="IPR001646">
    <property type="entry name" value="5peptide_repeat"/>
</dbReference>
<evidence type="ECO:0000313" key="3">
    <source>
        <dbReference type="Proteomes" id="UP000281118"/>
    </source>
</evidence>
<protein>
    <submittedName>
        <fullName evidence="1">Uncharacterized protein YjbI with pentapeptide repeats</fullName>
    </submittedName>
</protein>
<organism evidence="2 3">
    <name type="scientific">Variovorax guangxiensis</name>
    <dbReference type="NCBI Taxonomy" id="1775474"/>
    <lineage>
        <taxon>Bacteria</taxon>
        <taxon>Pseudomonadati</taxon>
        <taxon>Pseudomonadota</taxon>
        <taxon>Betaproteobacteria</taxon>
        <taxon>Burkholderiales</taxon>
        <taxon>Comamonadaceae</taxon>
        <taxon>Variovorax</taxon>
    </lineage>
</organism>
<evidence type="ECO:0000313" key="2">
    <source>
        <dbReference type="EMBL" id="RUR67692.1"/>
    </source>
</evidence>
<comment type="caution">
    <text evidence="2">The sequence shown here is derived from an EMBL/GenBank/DDBJ whole genome shotgun (WGS) entry which is preliminary data.</text>
</comment>
<dbReference type="Gene3D" id="2.160.20.80">
    <property type="entry name" value="E3 ubiquitin-protein ligase SopA"/>
    <property type="match status" value="1"/>
</dbReference>
<sequence>MSSQIIILAHDMWRKGAGGAPAGLVGQADSFAYAGLDLGLAQFAATTFAGTSFTATSFKQAGWSGCQFTGCSFTQCDFSSISITGCTFINCSFTGANFDGASIGSSTFRQCQWDDISFAGGSWNDVGVLDCSGTVVHAQGLQGRSVDFTGSTFEQLEFQGASIN</sequence>
<reference evidence="1 4" key="2">
    <citation type="submission" date="2020-08" db="EMBL/GenBank/DDBJ databases">
        <title>Genomic Encyclopedia of Type Strains, Phase IV (KMG-V): Genome sequencing to study the core and pangenomes of soil and plant-associated prokaryotes.</title>
        <authorList>
            <person name="Whitman W."/>
        </authorList>
    </citation>
    <scope>NUCLEOTIDE SEQUENCE [LARGE SCALE GENOMIC DNA]</scope>
    <source>
        <strain evidence="1 4">34/80</strain>
    </source>
</reference>
<dbReference type="OrthoDB" id="8850750at2"/>
<evidence type="ECO:0000313" key="4">
    <source>
        <dbReference type="Proteomes" id="UP000524450"/>
    </source>
</evidence>
<dbReference type="AlphaFoldDB" id="A0A433MIV0"/>
<dbReference type="EMBL" id="JACIFZ010000002">
    <property type="protein sequence ID" value="MBB4220906.1"/>
    <property type="molecule type" value="Genomic_DNA"/>
</dbReference>